<dbReference type="Proteomes" id="UP000005226">
    <property type="component" value="Chromosome 21"/>
</dbReference>
<dbReference type="PROSITE" id="PS50053">
    <property type="entry name" value="UBIQUITIN_2"/>
    <property type="match status" value="1"/>
</dbReference>
<protein>
    <submittedName>
        <fullName evidence="2">ISG15 ubiquitin like modifier</fullName>
    </submittedName>
</protein>
<reference evidence="2 3" key="1">
    <citation type="journal article" date="2011" name="Genome Biol. Evol.">
        <title>Integration of the genetic map and genome assembly of fugu facilitates insights into distinct features of genome evolution in teleosts and mammals.</title>
        <authorList>
            <person name="Kai W."/>
            <person name="Kikuchi K."/>
            <person name="Tohari S."/>
            <person name="Chew A.K."/>
            <person name="Tay A."/>
            <person name="Fujiwara A."/>
            <person name="Hosoya S."/>
            <person name="Suetake H."/>
            <person name="Naruse K."/>
            <person name="Brenner S."/>
            <person name="Suzuki Y."/>
            <person name="Venkatesh B."/>
        </authorList>
    </citation>
    <scope>NUCLEOTIDE SEQUENCE [LARGE SCALE GENOMIC DNA]</scope>
</reference>
<evidence type="ECO:0000313" key="2">
    <source>
        <dbReference type="Ensembl" id="ENSTRUP00000058317.1"/>
    </source>
</evidence>
<dbReference type="InterPro" id="IPR019956">
    <property type="entry name" value="Ubiquitin_dom"/>
</dbReference>
<dbReference type="InterPro" id="IPR000626">
    <property type="entry name" value="Ubiquitin-like_dom"/>
</dbReference>
<evidence type="ECO:0000313" key="3">
    <source>
        <dbReference type="Proteomes" id="UP000005226"/>
    </source>
</evidence>
<sequence length="110" mass="12118">MKIGKTLSDDSLSLGSCGLQSGSVISLLLTEPTTIQVFLKNQDGRLNTYEIKPDETVTAFKQKVQAREGVQASQQRLLHESREMMDGGRLSDYNVKAHSTIVLMLHLRGG</sequence>
<organism evidence="2 3">
    <name type="scientific">Takifugu rubripes</name>
    <name type="common">Japanese pufferfish</name>
    <name type="synonym">Fugu rubripes</name>
    <dbReference type="NCBI Taxonomy" id="31033"/>
    <lineage>
        <taxon>Eukaryota</taxon>
        <taxon>Metazoa</taxon>
        <taxon>Chordata</taxon>
        <taxon>Craniata</taxon>
        <taxon>Vertebrata</taxon>
        <taxon>Euteleostomi</taxon>
        <taxon>Actinopterygii</taxon>
        <taxon>Neopterygii</taxon>
        <taxon>Teleostei</taxon>
        <taxon>Neoteleostei</taxon>
        <taxon>Acanthomorphata</taxon>
        <taxon>Eupercaria</taxon>
        <taxon>Tetraodontiformes</taxon>
        <taxon>Tetradontoidea</taxon>
        <taxon>Tetraodontidae</taxon>
        <taxon>Takifugu</taxon>
    </lineage>
</organism>
<dbReference type="SUPFAM" id="SSF54236">
    <property type="entry name" value="Ubiquitin-like"/>
    <property type="match status" value="1"/>
</dbReference>
<dbReference type="InterPro" id="IPR029071">
    <property type="entry name" value="Ubiquitin-like_domsf"/>
</dbReference>
<dbReference type="SMART" id="SM00213">
    <property type="entry name" value="UBQ"/>
    <property type="match status" value="1"/>
</dbReference>
<feature type="domain" description="Ubiquitin-like" evidence="1">
    <location>
        <begin position="35"/>
        <end position="110"/>
    </location>
</feature>
<dbReference type="FunFam" id="3.10.20.90:FF:000205">
    <property type="entry name" value="2'-5'-oligoadenylate synthase-like protein 2"/>
    <property type="match status" value="1"/>
</dbReference>
<dbReference type="PRINTS" id="PR00348">
    <property type="entry name" value="UBIQUITIN"/>
</dbReference>
<keyword evidence="3" id="KW-1185">Reference proteome</keyword>
<dbReference type="OMA" id="HESREMM"/>
<name>A0A674MBK9_TAKRU</name>
<dbReference type="InParanoid" id="A0A674MBK9"/>
<dbReference type="FunCoup" id="A0A674MBK9">
    <property type="interactions" value="2"/>
</dbReference>
<reference evidence="2" key="2">
    <citation type="submission" date="2025-08" db="UniProtKB">
        <authorList>
            <consortium name="Ensembl"/>
        </authorList>
    </citation>
    <scope>IDENTIFICATION</scope>
</reference>
<dbReference type="Pfam" id="PF00240">
    <property type="entry name" value="ubiquitin"/>
    <property type="match status" value="1"/>
</dbReference>
<accession>A0A674MBK9</accession>
<reference evidence="2" key="3">
    <citation type="submission" date="2025-09" db="UniProtKB">
        <authorList>
            <consortium name="Ensembl"/>
        </authorList>
    </citation>
    <scope>IDENTIFICATION</scope>
</reference>
<evidence type="ECO:0000259" key="1">
    <source>
        <dbReference type="PROSITE" id="PS50053"/>
    </source>
</evidence>
<dbReference type="Gene3D" id="3.10.20.90">
    <property type="entry name" value="Phosphatidylinositol 3-kinase Catalytic Subunit, Chain A, domain 1"/>
    <property type="match status" value="1"/>
</dbReference>
<dbReference type="Ensembl" id="ENSTRUT00000079357.1">
    <property type="protein sequence ID" value="ENSTRUP00000058317.1"/>
    <property type="gene ID" value="ENSTRUG00000029256.1"/>
</dbReference>
<dbReference type="GeneTree" id="ENSGT00940000162007"/>
<dbReference type="PANTHER" id="PTHR10666">
    <property type="entry name" value="UBIQUITIN"/>
    <property type="match status" value="1"/>
</dbReference>
<dbReference type="AlphaFoldDB" id="A0A674MBK9"/>
<dbReference type="InterPro" id="IPR050158">
    <property type="entry name" value="Ubiquitin_ubiquitin-like"/>
</dbReference>
<proteinExistence type="predicted"/>